<feature type="domain" description="Butirosin biosynthesis protein H N-terminal" evidence="1">
    <location>
        <begin position="18"/>
        <end position="152"/>
    </location>
</feature>
<organism evidence="3 4">
    <name type="scientific">Paraconexibacter antarcticus</name>
    <dbReference type="NCBI Taxonomy" id="2949664"/>
    <lineage>
        <taxon>Bacteria</taxon>
        <taxon>Bacillati</taxon>
        <taxon>Actinomycetota</taxon>
        <taxon>Thermoleophilia</taxon>
        <taxon>Solirubrobacterales</taxon>
        <taxon>Paraconexibacteraceae</taxon>
        <taxon>Paraconexibacter</taxon>
    </lineage>
</organism>
<dbReference type="RefSeq" id="WP_254572132.1">
    <property type="nucleotide sequence ID" value="NZ_CP098502.1"/>
</dbReference>
<dbReference type="Pfam" id="PF14399">
    <property type="entry name" value="BtrH_N"/>
    <property type="match status" value="1"/>
</dbReference>
<dbReference type="InterPro" id="IPR032369">
    <property type="entry name" value="DUF4872"/>
</dbReference>
<evidence type="ECO:0000259" key="2">
    <source>
        <dbReference type="Pfam" id="PF16169"/>
    </source>
</evidence>
<dbReference type="Pfam" id="PF16169">
    <property type="entry name" value="DUF4872"/>
    <property type="match status" value="1"/>
</dbReference>
<evidence type="ECO:0000313" key="3">
    <source>
        <dbReference type="EMBL" id="UTI65452.1"/>
    </source>
</evidence>
<sequence length="340" mass="36449">MDAVTPLRERFAHELAGHCGSGSLRDLLRFHGLDYGRGPLSEGAAFGLGAGLGFLYVEVPQVRPPVYLVGRTASLEEDIARILGLGLEVRETDDAAEGWAWVRDAVAAGAPPLILADIQELEYLRVRMSNTRHSIVVVDHDEEAGLVWIADNDREELQECSVASLAAARASQGFPGPNHHRVYDYTWPAQLRDPLQATRDAVTAAVANMRTGGDALAGLPGSTGLAGVDTFAAAYARWPETFGEDLPAVLKGLWVFIVKAGTGGAMFRSLHARFLHDLAAVLDDAVLAEAGAVYDELAAAWVTLSVDAGEGEFEAGLAHVEEVVRLEHEGVAAMERWLAH</sequence>
<dbReference type="InterPro" id="IPR026935">
    <property type="entry name" value="BtrH_N"/>
</dbReference>
<reference evidence="3 4" key="1">
    <citation type="submission" date="2022-06" db="EMBL/GenBank/DDBJ databases">
        <title>Paraconexibacter antarcticus.</title>
        <authorList>
            <person name="Kim C.S."/>
        </authorList>
    </citation>
    <scope>NUCLEOTIDE SEQUENCE [LARGE SCALE GENOMIC DNA]</scope>
    <source>
        <strain evidence="3 4">02-257</strain>
    </source>
</reference>
<protein>
    <submittedName>
        <fullName evidence="3">BtrH N-terminal domain-containing protein</fullName>
    </submittedName>
</protein>
<name>A0ABY5DX88_9ACTN</name>
<feature type="domain" description="DUF4872" evidence="2">
    <location>
        <begin position="164"/>
        <end position="312"/>
    </location>
</feature>
<proteinExistence type="predicted"/>
<keyword evidence="4" id="KW-1185">Reference proteome</keyword>
<gene>
    <name evidence="3" type="ORF">NBH00_04365</name>
</gene>
<dbReference type="Proteomes" id="UP001056035">
    <property type="component" value="Chromosome"/>
</dbReference>
<accession>A0ABY5DX88</accession>
<evidence type="ECO:0000259" key="1">
    <source>
        <dbReference type="Pfam" id="PF14399"/>
    </source>
</evidence>
<dbReference type="EMBL" id="CP098502">
    <property type="protein sequence ID" value="UTI65452.1"/>
    <property type="molecule type" value="Genomic_DNA"/>
</dbReference>
<evidence type="ECO:0000313" key="4">
    <source>
        <dbReference type="Proteomes" id="UP001056035"/>
    </source>
</evidence>